<keyword evidence="2" id="KW-1185">Reference proteome</keyword>
<keyword evidence="1" id="KW-0456">Lyase</keyword>
<proteinExistence type="predicted"/>
<comment type="caution">
    <text evidence="1">The sequence shown here is derived from an EMBL/GenBank/DDBJ whole genome shotgun (WGS) entry which is preliminary data.</text>
</comment>
<organism evidence="1 2">
    <name type="scientific">Chaetomium tenue</name>
    <dbReference type="NCBI Taxonomy" id="1854479"/>
    <lineage>
        <taxon>Eukaryota</taxon>
        <taxon>Fungi</taxon>
        <taxon>Dikarya</taxon>
        <taxon>Ascomycota</taxon>
        <taxon>Pezizomycotina</taxon>
        <taxon>Sordariomycetes</taxon>
        <taxon>Sordariomycetidae</taxon>
        <taxon>Sordariales</taxon>
        <taxon>Chaetomiaceae</taxon>
        <taxon>Chaetomium</taxon>
    </lineage>
</organism>
<evidence type="ECO:0000313" key="2">
    <source>
        <dbReference type="Proteomes" id="UP000724584"/>
    </source>
</evidence>
<gene>
    <name evidence="1" type="ORF">F5144DRAFT_592136</name>
</gene>
<evidence type="ECO:0000313" key="1">
    <source>
        <dbReference type="EMBL" id="KAH6637199.1"/>
    </source>
</evidence>
<sequence>MLAKAQHVTLALLAAAPTALACLGYEGGVPKATGNVPLSAPIYVKAGEVYDGGWRKFDRSPTTCKEQGEGGESDTAFVVERGGTLRNVIIGKTAGEGVYCKGGGCNLEFLWFEDVCEDAISIKDDRPGDVTNIIGGGAYHASDKIIQHNGCGRVNSNTITRSLTSTPKTTERFTARAELPQCAKCAREVYIEGVTARKGGEVAGITKSNGDKATLVNVCTDAKTPCQNYSGPGAKDGAC</sequence>
<reference evidence="1 2" key="1">
    <citation type="journal article" date="2021" name="Nat. Commun.">
        <title>Genetic determinants of endophytism in the Arabidopsis root mycobiome.</title>
        <authorList>
            <person name="Mesny F."/>
            <person name="Miyauchi S."/>
            <person name="Thiergart T."/>
            <person name="Pickel B."/>
            <person name="Atanasova L."/>
            <person name="Karlsson M."/>
            <person name="Huettel B."/>
            <person name="Barry K.W."/>
            <person name="Haridas S."/>
            <person name="Chen C."/>
            <person name="Bauer D."/>
            <person name="Andreopoulos W."/>
            <person name="Pangilinan J."/>
            <person name="LaButti K."/>
            <person name="Riley R."/>
            <person name="Lipzen A."/>
            <person name="Clum A."/>
            <person name="Drula E."/>
            <person name="Henrissat B."/>
            <person name="Kohler A."/>
            <person name="Grigoriev I.V."/>
            <person name="Martin F.M."/>
            <person name="Hacquard S."/>
        </authorList>
    </citation>
    <scope>NUCLEOTIDE SEQUENCE [LARGE SCALE GENOMIC DNA]</scope>
    <source>
        <strain evidence="1 2">MPI-SDFR-AT-0079</strain>
    </source>
</reference>
<protein>
    <submittedName>
        <fullName evidence="1">Pectate lyase</fullName>
    </submittedName>
</protein>
<name>A0ACB7PFV1_9PEZI</name>
<dbReference type="Proteomes" id="UP000724584">
    <property type="component" value="Unassembled WGS sequence"/>
</dbReference>
<dbReference type="EMBL" id="JAGIZQ010000003">
    <property type="protein sequence ID" value="KAH6637199.1"/>
    <property type="molecule type" value="Genomic_DNA"/>
</dbReference>
<accession>A0ACB7PFV1</accession>